<dbReference type="Proteomes" id="UP000230002">
    <property type="component" value="Unassembled WGS sequence"/>
</dbReference>
<dbReference type="EMBL" id="AYKW01000068">
    <property type="protein sequence ID" value="PIL23104.1"/>
    <property type="molecule type" value="Genomic_DNA"/>
</dbReference>
<comment type="caution">
    <text evidence="2">The sequence shown here is derived from an EMBL/GenBank/DDBJ whole genome shotgun (WGS) entry which is preliminary data.</text>
</comment>
<feature type="domain" description="F-box" evidence="1">
    <location>
        <begin position="521"/>
        <end position="574"/>
    </location>
</feature>
<proteinExistence type="predicted"/>
<dbReference type="PANTHER" id="PTHR38926">
    <property type="entry name" value="F-BOX DOMAIN CONTAINING PROTEIN, EXPRESSED"/>
    <property type="match status" value="1"/>
</dbReference>
<dbReference type="InterPro" id="IPR001810">
    <property type="entry name" value="F-box_dom"/>
</dbReference>
<protein>
    <recommendedName>
        <fullName evidence="1">F-box domain-containing protein</fullName>
    </recommendedName>
</protein>
<dbReference type="STRING" id="1077348.A0A2G8RNL0"/>
<evidence type="ECO:0000313" key="2">
    <source>
        <dbReference type="EMBL" id="PIL23104.1"/>
    </source>
</evidence>
<evidence type="ECO:0000313" key="3">
    <source>
        <dbReference type="Proteomes" id="UP000230002"/>
    </source>
</evidence>
<dbReference type="OrthoDB" id="2734604at2759"/>
<keyword evidence="3" id="KW-1185">Reference proteome</keyword>
<dbReference type="AlphaFoldDB" id="A0A2G8RNL0"/>
<name>A0A2G8RNL0_9APHY</name>
<reference evidence="2 3" key="1">
    <citation type="journal article" date="2015" name="Sci. Rep.">
        <title>Chromosome-level genome map provides insights into diverse defense mechanisms in the medicinal fungus Ganoderma sinense.</title>
        <authorList>
            <person name="Zhu Y."/>
            <person name="Xu J."/>
            <person name="Sun C."/>
            <person name="Zhou S."/>
            <person name="Xu H."/>
            <person name="Nelson D.R."/>
            <person name="Qian J."/>
            <person name="Song J."/>
            <person name="Luo H."/>
            <person name="Xiang L."/>
            <person name="Li Y."/>
            <person name="Xu Z."/>
            <person name="Ji A."/>
            <person name="Wang L."/>
            <person name="Lu S."/>
            <person name="Hayward A."/>
            <person name="Sun W."/>
            <person name="Li X."/>
            <person name="Schwartz D.C."/>
            <person name="Wang Y."/>
            <person name="Chen S."/>
        </authorList>
    </citation>
    <scope>NUCLEOTIDE SEQUENCE [LARGE SCALE GENOMIC DNA]</scope>
    <source>
        <strain evidence="2 3">ZZ0214-1</strain>
    </source>
</reference>
<dbReference type="Pfam" id="PF12937">
    <property type="entry name" value="F-box-like"/>
    <property type="match status" value="1"/>
</dbReference>
<evidence type="ECO:0000259" key="1">
    <source>
        <dbReference type="Pfam" id="PF12937"/>
    </source>
</evidence>
<dbReference type="SUPFAM" id="SSF81383">
    <property type="entry name" value="F-box domain"/>
    <property type="match status" value="1"/>
</dbReference>
<dbReference type="InterPro" id="IPR036047">
    <property type="entry name" value="F-box-like_dom_sf"/>
</dbReference>
<dbReference type="PANTHER" id="PTHR38926:SF5">
    <property type="entry name" value="F-BOX AND LEUCINE-RICH REPEAT PROTEIN 6"/>
    <property type="match status" value="1"/>
</dbReference>
<accession>A0A2G8RNL0</accession>
<organism evidence="2 3">
    <name type="scientific">Ganoderma sinense ZZ0214-1</name>
    <dbReference type="NCBI Taxonomy" id="1077348"/>
    <lineage>
        <taxon>Eukaryota</taxon>
        <taxon>Fungi</taxon>
        <taxon>Dikarya</taxon>
        <taxon>Basidiomycota</taxon>
        <taxon>Agaricomycotina</taxon>
        <taxon>Agaricomycetes</taxon>
        <taxon>Polyporales</taxon>
        <taxon>Polyporaceae</taxon>
        <taxon>Ganoderma</taxon>
    </lineage>
</organism>
<sequence length="1005" mass="112747">MPLLLPFARYIRSIETPRYYFPFSGLSSIQPLFQVPLPALECVELATEGGRLFDLGLSRELHPRLRKLEIHRFVVSPLPLCLSTLQDLAINLRDLRKSTWAALTPECLVNVLAHSPQLVSLKLYFSPLWSHYYPPDCPIGADRPENLGPPTYTGRCRLPHLWAIDFHCPYLFASSVLTELDAPAVTFFHLTVASRFVAEPSEIADRIFPPSLRNTADGKMALFVEFMGDHCFGIRDFEPRPMIQWHEKDPRNQLSFHYFDLTNTLHPLDAALSTLCTAFPNTSLQSLKVFGFTAPPTGAVDGAWVPLFTAFPTLSSLMLNNHPEVVYSFLSTLSPLTTQSPTVPWPALRSLHIDTDRCSCDGIYNPCGPINSDTAHILFERVLEAVRARAERGVPLAKFRFEPSVRRLCGVAAHRWILYSVSLLCGEFELHSWDHERVYDRSGLWDLFSASERRRLSEKRQDSEAAATDGTSTDLDAKKITEFAESSNLEDGGSEVTGVPEEYVIMQDSGILFRRPTAPLIHSLPVELVSEIFTIVACMARQTVTPAAWMQLLLVCKVWKRIACDIAELWRVIYVNSNPDWLRLCLDRAARSLIDLHLANVSARDVQATKQLILPHQDRIRAIRINDSHHRLTASIAELFTIGLTALEELSFIPVEWRVKRETSFGLSPQAFPWIRSLTLSGISLPRDPTFYSNIRYLELHEQCCKGNGFTIRHLFDALRAASHSLEDLDLSRFDPIQEDRPVGVAIVRPLLIPPRIHLRLRIVLAEGEAMEHQTTERLLGAMVPPNIRAALDQAEELAVLVERERFRVCVLDRTLSSESSSPEFRDQGILRSERVRVELFGPYFPAEALRAVPIVCAAPLTTLCINSVDIQHDISDWRLALGAFPLLQNLVLHGREVGWIRSIGIPFTALTKEADANLGLPPAAAGSKGGARCPLLKAVRVEGLSSGALLDGQEAHRFLGVVAGCLHSRQGHARKLDTLAFRSFLRDVDYEELEGLVDKVEIFL</sequence>
<gene>
    <name evidence="2" type="ORF">GSI_14412</name>
</gene>